<reference evidence="2" key="2">
    <citation type="submission" date="2012-06" db="EMBL/GenBank/DDBJ databases">
        <authorList>
            <person name="Yu Y."/>
            <person name="Currie J."/>
            <person name="Lomeli R."/>
            <person name="Angelova A."/>
            <person name="Collura K."/>
            <person name="Wissotski M."/>
            <person name="Campos D."/>
            <person name="Kudrna D."/>
            <person name="Golser W."/>
            <person name="Ashely E."/>
            <person name="Descour A."/>
            <person name="Fernandes J."/>
            <person name="Soderlund C."/>
            <person name="Walbot V."/>
        </authorList>
    </citation>
    <scope>NUCLEOTIDE SEQUENCE</scope>
    <source>
        <strain evidence="2">B73</strain>
    </source>
</reference>
<evidence type="ECO:0000256" key="1">
    <source>
        <dbReference type="SAM" id="MobiDB-lite"/>
    </source>
</evidence>
<feature type="compositionally biased region" description="Pro residues" evidence="1">
    <location>
        <begin position="57"/>
        <end position="76"/>
    </location>
</feature>
<name>C0P389_MAIZE</name>
<reference evidence="2" key="1">
    <citation type="journal article" date="2009" name="PLoS Genet.">
        <title>Sequencing, mapping, and analysis of 27,455 maize full-length cDNAs.</title>
        <authorList>
            <person name="Soderlund C."/>
            <person name="Descour A."/>
            <person name="Kudrna D."/>
            <person name="Bomhoff M."/>
            <person name="Boyd L."/>
            <person name="Currie J."/>
            <person name="Angelova A."/>
            <person name="Collura K."/>
            <person name="Wissotski M."/>
            <person name="Ashley E."/>
            <person name="Morrow D."/>
            <person name="Fernandes J."/>
            <person name="Walbot V."/>
            <person name="Yu Y."/>
        </authorList>
    </citation>
    <scope>NUCLEOTIDE SEQUENCE</scope>
    <source>
        <strain evidence="2">B73</strain>
    </source>
</reference>
<dbReference type="EMBL" id="BT062758">
    <property type="protein sequence ID" value="ACN27455.1"/>
    <property type="molecule type" value="mRNA"/>
</dbReference>
<organism evidence="2">
    <name type="scientific">Zea mays</name>
    <name type="common">Maize</name>
    <dbReference type="NCBI Taxonomy" id="4577"/>
    <lineage>
        <taxon>Eukaryota</taxon>
        <taxon>Viridiplantae</taxon>
        <taxon>Streptophyta</taxon>
        <taxon>Embryophyta</taxon>
        <taxon>Tracheophyta</taxon>
        <taxon>Spermatophyta</taxon>
        <taxon>Magnoliopsida</taxon>
        <taxon>Liliopsida</taxon>
        <taxon>Poales</taxon>
        <taxon>Poaceae</taxon>
        <taxon>PACMAD clade</taxon>
        <taxon>Panicoideae</taxon>
        <taxon>Andropogonodae</taxon>
        <taxon>Andropogoneae</taxon>
        <taxon>Tripsacinae</taxon>
        <taxon>Zea</taxon>
    </lineage>
</organism>
<accession>C0P389</accession>
<feature type="region of interest" description="Disordered" evidence="1">
    <location>
        <begin position="35"/>
        <end position="152"/>
    </location>
</feature>
<evidence type="ECO:0000313" key="2">
    <source>
        <dbReference type="EMBL" id="ACN27455.1"/>
    </source>
</evidence>
<protein>
    <submittedName>
        <fullName evidence="2">Uncharacterized protein</fullName>
    </submittedName>
</protein>
<dbReference type="AlphaFoldDB" id="C0P389"/>
<sequence>MSATSLSRLAYERPPGRVARRPVCCHSPTRRCISIPFSPPSGAASPFPSLRPSPLGSSPPPPPAERPGRSPWPRPTPRTCTGCWSAAPRRRASTASAPRRIGSPWSSSTRSASGTRPPPRASAPPLVGTSLPGVRGWFQHRRRLPCDRRRGW</sequence>
<proteinExistence type="evidence at transcript level"/>
<feature type="compositionally biased region" description="Low complexity" evidence="1">
    <location>
        <begin position="35"/>
        <end position="56"/>
    </location>
</feature>
<feature type="region of interest" description="Disordered" evidence="1">
    <location>
        <begin position="1"/>
        <end position="23"/>
    </location>
</feature>
<feature type="compositionally biased region" description="Polar residues" evidence="1">
    <location>
        <begin position="104"/>
        <end position="114"/>
    </location>
</feature>